<dbReference type="GO" id="GO:0016853">
    <property type="term" value="F:isomerase activity"/>
    <property type="evidence" value="ECO:0007669"/>
    <property type="project" value="UniProtKB-KW"/>
</dbReference>
<dbReference type="RefSeq" id="WP_114017771.1">
    <property type="nucleotide sequence ID" value="NZ_QOIM01000041.1"/>
</dbReference>
<sequence length="301" mass="32484">MPVPAERDHTQGLFADRCAGIGDEAAPDLAGQIEAVRALGWSRIELRTVERTALADLPPEAVRDLAHRLRDADLAVVCLASRIGNWARPVTTPFETDLAELETLLDQCAVLGCRFVRVMSYPNDGLGAREWASQAIDRLGRLAHRARTAGVTLLHENCAGWAGQSATRMLRLLRETDSPALRLLFDTGNGVPHGYDAAALLRQILPYVAHVHIKDARRTPQGTTEYVLPGDGDAQVADCLRTLLESGYRGAFSLEPHLSARPHAGVDAGTDAARPFVAAGRRLEQLLAPHHDTAARAAGTP</sequence>
<evidence type="ECO:0000313" key="2">
    <source>
        <dbReference type="EMBL" id="RCG15244.1"/>
    </source>
</evidence>
<reference evidence="2 3" key="1">
    <citation type="submission" date="2018-06" db="EMBL/GenBank/DDBJ databases">
        <title>Streptomyces reniochalinae sp. nov. and Streptomyces diacarnus sp. nov. from marine sponges.</title>
        <authorList>
            <person name="Li L."/>
        </authorList>
    </citation>
    <scope>NUCLEOTIDE SEQUENCE [LARGE SCALE GENOMIC DNA]</scope>
    <source>
        <strain evidence="2 3">LHW50302</strain>
    </source>
</reference>
<keyword evidence="3" id="KW-1185">Reference proteome</keyword>
<dbReference type="PANTHER" id="PTHR12110">
    <property type="entry name" value="HYDROXYPYRUVATE ISOMERASE"/>
    <property type="match status" value="1"/>
</dbReference>
<comment type="caution">
    <text evidence="2">The sequence shown here is derived from an EMBL/GenBank/DDBJ whole genome shotgun (WGS) entry which is preliminary data.</text>
</comment>
<protein>
    <submittedName>
        <fullName evidence="2">Sugar phosphate isomerase/epimerase</fullName>
    </submittedName>
</protein>
<organism evidence="2 3">
    <name type="scientific">Streptomyces reniochalinae</name>
    <dbReference type="NCBI Taxonomy" id="2250578"/>
    <lineage>
        <taxon>Bacteria</taxon>
        <taxon>Bacillati</taxon>
        <taxon>Actinomycetota</taxon>
        <taxon>Actinomycetes</taxon>
        <taxon>Kitasatosporales</taxon>
        <taxon>Streptomycetaceae</taxon>
        <taxon>Streptomyces</taxon>
    </lineage>
</organism>
<keyword evidence="2" id="KW-0413">Isomerase</keyword>
<dbReference type="AlphaFoldDB" id="A0A367EB06"/>
<name>A0A367EB06_9ACTN</name>
<dbReference type="OrthoDB" id="9815124at2"/>
<dbReference type="InterPro" id="IPR013022">
    <property type="entry name" value="Xyl_isomerase-like_TIM-brl"/>
</dbReference>
<dbReference type="Gene3D" id="3.20.20.150">
    <property type="entry name" value="Divalent-metal-dependent TIM barrel enzymes"/>
    <property type="match status" value="1"/>
</dbReference>
<gene>
    <name evidence="2" type="ORF">DQ392_23890</name>
</gene>
<dbReference type="EMBL" id="QOIM01000041">
    <property type="protein sequence ID" value="RCG15244.1"/>
    <property type="molecule type" value="Genomic_DNA"/>
</dbReference>
<dbReference type="InterPro" id="IPR050312">
    <property type="entry name" value="IolE/XylAMocC-like"/>
</dbReference>
<feature type="domain" description="Xylose isomerase-like TIM barrel" evidence="1">
    <location>
        <begin position="33"/>
        <end position="266"/>
    </location>
</feature>
<proteinExistence type="predicted"/>
<accession>A0A367EB06</accession>
<evidence type="ECO:0000259" key="1">
    <source>
        <dbReference type="Pfam" id="PF01261"/>
    </source>
</evidence>
<evidence type="ECO:0000313" key="3">
    <source>
        <dbReference type="Proteomes" id="UP000253507"/>
    </source>
</evidence>
<dbReference type="Proteomes" id="UP000253507">
    <property type="component" value="Unassembled WGS sequence"/>
</dbReference>
<dbReference type="SUPFAM" id="SSF51658">
    <property type="entry name" value="Xylose isomerase-like"/>
    <property type="match status" value="1"/>
</dbReference>
<dbReference type="InterPro" id="IPR036237">
    <property type="entry name" value="Xyl_isomerase-like_sf"/>
</dbReference>
<dbReference type="Pfam" id="PF01261">
    <property type="entry name" value="AP_endonuc_2"/>
    <property type="match status" value="1"/>
</dbReference>